<dbReference type="OrthoDB" id="9811006at2"/>
<dbReference type="Gene3D" id="2.40.128.110">
    <property type="entry name" value="Lipid/polyisoprenoid-binding, YceI-like"/>
    <property type="match status" value="1"/>
</dbReference>
<dbReference type="EMBL" id="MIPT01000001">
    <property type="protein sequence ID" value="OHT19881.1"/>
    <property type="molecule type" value="Genomic_DNA"/>
</dbReference>
<feature type="domain" description="Lipid/polyisoprenoid-binding YceI-like" evidence="2">
    <location>
        <begin position="41"/>
        <end position="204"/>
    </location>
</feature>
<organism evidence="3 4">
    <name type="scientific">Edaphosphingomonas haloaromaticamans</name>
    <dbReference type="NCBI Taxonomy" id="653954"/>
    <lineage>
        <taxon>Bacteria</taxon>
        <taxon>Pseudomonadati</taxon>
        <taxon>Pseudomonadota</taxon>
        <taxon>Alphaproteobacteria</taxon>
        <taxon>Sphingomonadales</taxon>
        <taxon>Rhizorhabdaceae</taxon>
        <taxon>Edaphosphingomonas</taxon>
    </lineage>
</organism>
<keyword evidence="1" id="KW-0732">Signal</keyword>
<dbReference type="PANTHER" id="PTHR34406:SF1">
    <property type="entry name" value="PROTEIN YCEI"/>
    <property type="match status" value="1"/>
</dbReference>
<evidence type="ECO:0000259" key="2">
    <source>
        <dbReference type="SMART" id="SM00867"/>
    </source>
</evidence>
<dbReference type="Proteomes" id="UP000179467">
    <property type="component" value="Unassembled WGS sequence"/>
</dbReference>
<reference evidence="3 4" key="1">
    <citation type="submission" date="2016-09" db="EMBL/GenBank/DDBJ databases">
        <title>Metabolic pathway, cell adaptation mechanisms and a novel monoxygenase revealed through proteogenomic-transcription analysis of a Sphingomonas haloaromaticamans strain degrading the fungicide ortho-phenylphenol.</title>
        <authorList>
            <person name="Perruchon C."/>
            <person name="Papadopoulou E.S."/>
            <person name="Rousidou C."/>
            <person name="Vasileiadis S."/>
            <person name="Tanou G."/>
            <person name="Amoutzias G."/>
            <person name="Molassiotis A."/>
            <person name="Karpouzas D.G."/>
        </authorList>
    </citation>
    <scope>NUCLEOTIDE SEQUENCE [LARGE SCALE GENOMIC DNA]</scope>
    <source>
        <strain evidence="3 4">P3</strain>
    </source>
</reference>
<keyword evidence="4" id="KW-1185">Reference proteome</keyword>
<comment type="caution">
    <text evidence="3">The sequence shown here is derived from an EMBL/GenBank/DDBJ whole genome shotgun (WGS) entry which is preliminary data.</text>
</comment>
<dbReference type="RefSeq" id="WP_015460315.1">
    <property type="nucleotide sequence ID" value="NZ_MIPT01000001.1"/>
</dbReference>
<gene>
    <name evidence="3" type="primary">yceI</name>
    <name evidence="3" type="ORF">BHE75_01874</name>
</gene>
<protein>
    <submittedName>
        <fullName evidence="3">Protein YceI</fullName>
    </submittedName>
</protein>
<dbReference type="SMART" id="SM00867">
    <property type="entry name" value="YceI"/>
    <property type="match status" value="1"/>
</dbReference>
<sequence>MRKIMIAAALAVTSAVAIPVIAQMPTTAPGAKDPSRVKAGTYTVDSAHTQVLFEVNHLGFNDYFGLFGNATGTLKLDPANPAAASVAIEIPIAKVATNSDGLTKHLLGPDFFDAAKFPTATFKSTNITVDGNDAKITGDLTIKGVTKQVVLDAEFEGAGVGPMNKKDTVGFEAETKIRRSDFGISYGIPMVPDQVELKISVAFEREG</sequence>
<dbReference type="AlphaFoldDB" id="A0A1S1HED4"/>
<dbReference type="InterPro" id="IPR007372">
    <property type="entry name" value="Lipid/polyisoprenoid-bd_YceI"/>
</dbReference>
<proteinExistence type="predicted"/>
<dbReference type="InterPro" id="IPR036761">
    <property type="entry name" value="TTHA0802/YceI-like_sf"/>
</dbReference>
<dbReference type="PANTHER" id="PTHR34406">
    <property type="entry name" value="PROTEIN YCEI"/>
    <property type="match status" value="1"/>
</dbReference>
<dbReference type="Pfam" id="PF04264">
    <property type="entry name" value="YceI"/>
    <property type="match status" value="1"/>
</dbReference>
<dbReference type="SUPFAM" id="SSF101874">
    <property type="entry name" value="YceI-like"/>
    <property type="match status" value="1"/>
</dbReference>
<evidence type="ECO:0000313" key="4">
    <source>
        <dbReference type="Proteomes" id="UP000179467"/>
    </source>
</evidence>
<evidence type="ECO:0000256" key="1">
    <source>
        <dbReference type="SAM" id="SignalP"/>
    </source>
</evidence>
<evidence type="ECO:0000313" key="3">
    <source>
        <dbReference type="EMBL" id="OHT19881.1"/>
    </source>
</evidence>
<feature type="signal peptide" evidence="1">
    <location>
        <begin position="1"/>
        <end position="22"/>
    </location>
</feature>
<accession>A0A1S1HED4</accession>
<name>A0A1S1HED4_9SPHN</name>
<feature type="chain" id="PRO_5010298386" evidence="1">
    <location>
        <begin position="23"/>
        <end position="207"/>
    </location>
</feature>